<reference evidence="5" key="1">
    <citation type="submission" date="2019-07" db="EMBL/GenBank/DDBJ databases">
        <title>De Novo Assembly of kiwifruit Actinidia rufa.</title>
        <authorList>
            <person name="Sugita-Konishi S."/>
            <person name="Sato K."/>
            <person name="Mori E."/>
            <person name="Abe Y."/>
            <person name="Kisaki G."/>
            <person name="Hamano K."/>
            <person name="Suezawa K."/>
            <person name="Otani M."/>
            <person name="Fukuda T."/>
            <person name="Manabe T."/>
            <person name="Gomi K."/>
            <person name="Tabuchi M."/>
            <person name="Akimitsu K."/>
            <person name="Kataoka I."/>
        </authorList>
    </citation>
    <scope>NUCLEOTIDE SEQUENCE [LARGE SCALE GENOMIC DNA]</scope>
    <source>
        <strain evidence="5">cv. Fuchu</strain>
    </source>
</reference>
<proteinExistence type="predicted"/>
<dbReference type="Proteomes" id="UP000585474">
    <property type="component" value="Unassembled WGS sequence"/>
</dbReference>
<accession>A0A7J0DZL1</accession>
<dbReference type="AlphaFoldDB" id="A0A7J0DZL1"/>
<dbReference type="Pfam" id="PF04780">
    <property type="entry name" value="DUF629"/>
    <property type="match status" value="1"/>
</dbReference>
<dbReference type="PANTHER" id="PTHR22975:SF9">
    <property type="entry name" value="ECHINUS SPLICE FORM 3"/>
    <property type="match status" value="1"/>
</dbReference>
<evidence type="ECO:0000259" key="3">
    <source>
        <dbReference type="Pfam" id="PF04780"/>
    </source>
</evidence>
<keyword evidence="2" id="KW-0378">Hydrolase</keyword>
<evidence type="ECO:0000313" key="4">
    <source>
        <dbReference type="EMBL" id="GFS45019.1"/>
    </source>
</evidence>
<organism evidence="4 5">
    <name type="scientific">Actinidia rufa</name>
    <dbReference type="NCBI Taxonomy" id="165716"/>
    <lineage>
        <taxon>Eukaryota</taxon>
        <taxon>Viridiplantae</taxon>
        <taxon>Streptophyta</taxon>
        <taxon>Embryophyta</taxon>
        <taxon>Tracheophyta</taxon>
        <taxon>Spermatophyta</taxon>
        <taxon>Magnoliopsida</taxon>
        <taxon>eudicotyledons</taxon>
        <taxon>Gunneridae</taxon>
        <taxon>Pentapetalae</taxon>
        <taxon>asterids</taxon>
        <taxon>Ericales</taxon>
        <taxon>Actinidiaceae</taxon>
        <taxon>Actinidia</taxon>
    </lineage>
</organism>
<feature type="domain" description="DUF629" evidence="3">
    <location>
        <begin position="111"/>
        <end position="261"/>
    </location>
</feature>
<dbReference type="EMBL" id="BJWL01000443">
    <property type="protein sequence ID" value="GFS45019.1"/>
    <property type="molecule type" value="Genomic_DNA"/>
</dbReference>
<evidence type="ECO:0000313" key="5">
    <source>
        <dbReference type="Proteomes" id="UP000585474"/>
    </source>
</evidence>
<dbReference type="OrthoDB" id="205782at2759"/>
<keyword evidence="5" id="KW-1185">Reference proteome</keyword>
<sequence length="437" mass="49760">MRECERALAMEDPIDPAYDTTVEERIESVRVKLRSHMQKSSSIVPKEKQTNVTRKSIKEMIKDLAAQFANLKNIASSEIKINQSRAYWESMSEEERRGACPWNMEAGGYPRAVEIIRKQSKPELAIEDKDQLSCELPKKEYEVDDISEFKKISLPKACSDNQNWLLSDDIERAKILESIHAEFQLLVKREYVTRENLSKLIGFSIKELQNSIPASELHIHGLDQTPLCICFLGLSKLKSIHKFLKVLSGLTDGNKVPDTGSSSIDTLSFLEFIPHGYHDDASTCKIRDDEVDVLPDGDDLLRGVFDPSALIGELLALWRFGQENIKHQGSQYFLAFEIEIRLFHLVSHKKELRNIETICNAELTKRVQDTNHVPKAENDDIGLERYHLNAILIVIIGATIDEAVDINQFKTEGASDQVDEEYACIRTAIMRQNERTT</sequence>
<gene>
    <name evidence="4" type="ORF">Acr_00g0093640</name>
</gene>
<keyword evidence="1" id="KW-0833">Ubl conjugation pathway</keyword>
<evidence type="ECO:0000256" key="2">
    <source>
        <dbReference type="ARBA" id="ARBA00022801"/>
    </source>
</evidence>
<protein>
    <recommendedName>
        <fullName evidence="3">DUF629 domain-containing protein</fullName>
    </recommendedName>
</protein>
<dbReference type="GO" id="GO:0016787">
    <property type="term" value="F:hydrolase activity"/>
    <property type="evidence" value="ECO:0007669"/>
    <property type="project" value="UniProtKB-KW"/>
</dbReference>
<evidence type="ECO:0000256" key="1">
    <source>
        <dbReference type="ARBA" id="ARBA00022786"/>
    </source>
</evidence>
<dbReference type="InterPro" id="IPR052398">
    <property type="entry name" value="Ubiquitin_hydrolase_53/54"/>
</dbReference>
<dbReference type="InterPro" id="IPR006865">
    <property type="entry name" value="DUF629"/>
</dbReference>
<dbReference type="PANTHER" id="PTHR22975">
    <property type="entry name" value="UBIQUITIN SPECIFIC PROTEINASE"/>
    <property type="match status" value="1"/>
</dbReference>
<comment type="caution">
    <text evidence="4">The sequence shown here is derived from an EMBL/GenBank/DDBJ whole genome shotgun (WGS) entry which is preliminary data.</text>
</comment>
<name>A0A7J0DZL1_9ERIC</name>